<dbReference type="Gene3D" id="3.40.50.2000">
    <property type="entry name" value="Glycogen Phosphorylase B"/>
    <property type="match status" value="2"/>
</dbReference>
<dbReference type="AlphaFoldDB" id="A0AA37WIF5"/>
<comment type="caution">
    <text evidence="1">The sequence shown here is derived from an EMBL/GenBank/DDBJ whole genome shotgun (WGS) entry which is preliminary data.</text>
</comment>
<name>A0AA37WIF5_9ALTE</name>
<dbReference type="InterPro" id="IPR017521">
    <property type="entry name" value="Sugar_tfrase_PEP-CTERM_Stp1"/>
</dbReference>
<sequence length="405" mass="45781">MSVLFVCQRVPYPPNKGEKLRTFHQLKFLVEQGVDITVLSPAETDDDMRDADQLAQRLNIPVHAIKVSASPLTLIAGLFKGEALSVAKFYHNKIQAFFDALIETQKYRNVVFTASSLTPYWWKKKGNLTHNIRLFCDFMDVDSNKWHQYAENASFPMRLVYRREARLIEHIEVKSCRKFERCFLIADKEVELMATFLPEDAKVPLAIGNGIDTEEFFPISTKHHVSSELTGTKSFLFVGVMDYKPNVDAVLWFVNNVWPMIIKKTPSARFKVVGMSPNAKIMALSSIQGVEVTGKVDDVTEFFQQADIFVAPFTIARGVQNKILQAMACGLPVITTTKGAEGINCSDKEDILIADDADSFMQQIDYLAIDSHTQSIANASRRRIINEYSWEGNLLPLKQAIVDEK</sequence>
<dbReference type="NCBIfam" id="TIGR03087">
    <property type="entry name" value="stp1"/>
    <property type="match status" value="1"/>
</dbReference>
<evidence type="ECO:0000313" key="2">
    <source>
        <dbReference type="Proteomes" id="UP001156601"/>
    </source>
</evidence>
<dbReference type="GO" id="GO:0016757">
    <property type="term" value="F:glycosyltransferase activity"/>
    <property type="evidence" value="ECO:0007669"/>
    <property type="project" value="TreeGrafter"/>
</dbReference>
<dbReference type="Proteomes" id="UP001156601">
    <property type="component" value="Unassembled WGS sequence"/>
</dbReference>
<evidence type="ECO:0000313" key="1">
    <source>
        <dbReference type="EMBL" id="GLR70937.1"/>
    </source>
</evidence>
<reference evidence="1" key="1">
    <citation type="journal article" date="2014" name="Int. J. Syst. Evol. Microbiol.">
        <title>Complete genome sequence of Corynebacterium casei LMG S-19264T (=DSM 44701T), isolated from a smear-ripened cheese.</title>
        <authorList>
            <consortium name="US DOE Joint Genome Institute (JGI-PGF)"/>
            <person name="Walter F."/>
            <person name="Albersmeier A."/>
            <person name="Kalinowski J."/>
            <person name="Ruckert C."/>
        </authorList>
    </citation>
    <scope>NUCLEOTIDE SEQUENCE</scope>
    <source>
        <strain evidence="1">NBRC 110023</strain>
    </source>
</reference>
<protein>
    <submittedName>
        <fullName evidence="1">Glycosyl transferase</fullName>
    </submittedName>
</protein>
<keyword evidence="2" id="KW-1185">Reference proteome</keyword>
<dbReference type="CDD" id="cd03801">
    <property type="entry name" value="GT4_PimA-like"/>
    <property type="match status" value="1"/>
</dbReference>
<dbReference type="RefSeq" id="WP_284217213.1">
    <property type="nucleotide sequence ID" value="NZ_BSOT01000005.1"/>
</dbReference>
<keyword evidence="1" id="KW-0808">Transferase</keyword>
<dbReference type="EMBL" id="BSOT01000005">
    <property type="protein sequence ID" value="GLR70937.1"/>
    <property type="molecule type" value="Genomic_DNA"/>
</dbReference>
<reference evidence="1" key="2">
    <citation type="submission" date="2023-01" db="EMBL/GenBank/DDBJ databases">
        <title>Draft genome sequence of Agaribacter marinus strain NBRC 110023.</title>
        <authorList>
            <person name="Sun Q."/>
            <person name="Mori K."/>
        </authorList>
    </citation>
    <scope>NUCLEOTIDE SEQUENCE</scope>
    <source>
        <strain evidence="1">NBRC 110023</strain>
    </source>
</reference>
<dbReference type="PANTHER" id="PTHR12526">
    <property type="entry name" value="GLYCOSYLTRANSFERASE"/>
    <property type="match status" value="1"/>
</dbReference>
<dbReference type="PANTHER" id="PTHR12526:SF600">
    <property type="entry name" value="GLYCOSYL TRANSFERASE GROUP 1"/>
    <property type="match status" value="1"/>
</dbReference>
<gene>
    <name evidence="1" type="ORF">GCM10007852_18450</name>
</gene>
<dbReference type="SUPFAM" id="SSF53756">
    <property type="entry name" value="UDP-Glycosyltransferase/glycogen phosphorylase"/>
    <property type="match status" value="1"/>
</dbReference>
<accession>A0AA37WIF5</accession>
<dbReference type="Pfam" id="PF13692">
    <property type="entry name" value="Glyco_trans_1_4"/>
    <property type="match status" value="1"/>
</dbReference>
<organism evidence="1 2">
    <name type="scientific">Agaribacter marinus</name>
    <dbReference type="NCBI Taxonomy" id="1431249"/>
    <lineage>
        <taxon>Bacteria</taxon>
        <taxon>Pseudomonadati</taxon>
        <taxon>Pseudomonadota</taxon>
        <taxon>Gammaproteobacteria</taxon>
        <taxon>Alteromonadales</taxon>
        <taxon>Alteromonadaceae</taxon>
        <taxon>Agaribacter</taxon>
    </lineage>
</organism>
<proteinExistence type="predicted"/>